<sequence>MERKDWWFLLLKQELTSHRIALNPRFIISVFCRTPLHIPFPPLVLQHKPGLLQRPVFENRSRDALYCSLRSFLKILEDSRYRITDELMSVLINSRGRGVSEAVCGDEGKRVESRRLCAQCGYSEFLSG</sequence>
<protein>
    <submittedName>
        <fullName evidence="1">Uncharacterized protein</fullName>
    </submittedName>
</protein>
<evidence type="ECO:0000313" key="2">
    <source>
        <dbReference type="Proteomes" id="UP000266723"/>
    </source>
</evidence>
<dbReference type="EMBL" id="QGKV02000297">
    <property type="protein sequence ID" value="KAF3610390.1"/>
    <property type="molecule type" value="Genomic_DNA"/>
</dbReference>
<proteinExistence type="predicted"/>
<reference evidence="1 2" key="1">
    <citation type="journal article" date="2020" name="BMC Genomics">
        <title>Intraspecific diversification of the crop wild relative Brassica cretica Lam. using demographic model selection.</title>
        <authorList>
            <person name="Kioukis A."/>
            <person name="Michalopoulou V.A."/>
            <person name="Briers L."/>
            <person name="Pirintsos S."/>
            <person name="Studholme D.J."/>
            <person name="Pavlidis P."/>
            <person name="Sarris P.F."/>
        </authorList>
    </citation>
    <scope>NUCLEOTIDE SEQUENCE [LARGE SCALE GENOMIC DNA]</scope>
    <source>
        <strain evidence="2">cv. PFS-1207/04</strain>
    </source>
</reference>
<gene>
    <name evidence="1" type="ORF">DY000_02050349</name>
</gene>
<evidence type="ECO:0000313" key="1">
    <source>
        <dbReference type="EMBL" id="KAF3610390.1"/>
    </source>
</evidence>
<name>A0ABQ7F4P8_BRACR</name>
<keyword evidence="2" id="KW-1185">Reference proteome</keyword>
<dbReference type="Proteomes" id="UP000266723">
    <property type="component" value="Unassembled WGS sequence"/>
</dbReference>
<organism evidence="1 2">
    <name type="scientific">Brassica cretica</name>
    <name type="common">Mustard</name>
    <dbReference type="NCBI Taxonomy" id="69181"/>
    <lineage>
        <taxon>Eukaryota</taxon>
        <taxon>Viridiplantae</taxon>
        <taxon>Streptophyta</taxon>
        <taxon>Embryophyta</taxon>
        <taxon>Tracheophyta</taxon>
        <taxon>Spermatophyta</taxon>
        <taxon>Magnoliopsida</taxon>
        <taxon>eudicotyledons</taxon>
        <taxon>Gunneridae</taxon>
        <taxon>Pentapetalae</taxon>
        <taxon>rosids</taxon>
        <taxon>malvids</taxon>
        <taxon>Brassicales</taxon>
        <taxon>Brassicaceae</taxon>
        <taxon>Brassiceae</taxon>
        <taxon>Brassica</taxon>
    </lineage>
</organism>
<accession>A0ABQ7F4P8</accession>
<comment type="caution">
    <text evidence="1">The sequence shown here is derived from an EMBL/GenBank/DDBJ whole genome shotgun (WGS) entry which is preliminary data.</text>
</comment>